<dbReference type="SUPFAM" id="SSF158745">
    <property type="entry name" value="LanC-like"/>
    <property type="match status" value="1"/>
</dbReference>
<accession>A0ABX9I290</accession>
<comment type="caution">
    <text evidence="1">The sequence shown here is derived from an EMBL/GenBank/DDBJ whole genome shotgun (WGS) entry which is preliminary data.</text>
</comment>
<proteinExistence type="predicted"/>
<organism evidence="1 2">
    <name type="scientific">Weissella thailandensis</name>
    <dbReference type="NCBI Taxonomy" id="89061"/>
    <lineage>
        <taxon>Bacteria</taxon>
        <taxon>Bacillati</taxon>
        <taxon>Bacillota</taxon>
        <taxon>Bacilli</taxon>
        <taxon>Lactobacillales</taxon>
        <taxon>Lactobacillaceae</taxon>
        <taxon>Weissella</taxon>
    </lineage>
</organism>
<evidence type="ECO:0008006" key="3">
    <source>
        <dbReference type="Google" id="ProtNLM"/>
    </source>
</evidence>
<evidence type="ECO:0000313" key="2">
    <source>
        <dbReference type="Proteomes" id="UP000254492"/>
    </source>
</evidence>
<dbReference type="EMBL" id="QRAY01000020">
    <property type="protein sequence ID" value="RDS58803.1"/>
    <property type="molecule type" value="Genomic_DNA"/>
</dbReference>
<evidence type="ECO:0000313" key="1">
    <source>
        <dbReference type="EMBL" id="RDS58803.1"/>
    </source>
</evidence>
<protein>
    <recommendedName>
        <fullName evidence="3">Transcriptional regulator</fullName>
    </recommendedName>
</protein>
<dbReference type="InterPro" id="IPR007822">
    <property type="entry name" value="LANC-like"/>
</dbReference>
<dbReference type="Pfam" id="PF05147">
    <property type="entry name" value="LANC_like"/>
    <property type="match status" value="1"/>
</dbReference>
<reference evidence="1 2" key="1">
    <citation type="submission" date="2018-07" db="EMBL/GenBank/DDBJ databases">
        <title>Genome-based reclassification of Weissella jogaejeotgali as Weissella thailandensis.</title>
        <authorList>
            <person name="Chun J."/>
            <person name="Kim B.-Y."/>
            <person name="Kwak M.-J."/>
        </authorList>
    </citation>
    <scope>NUCLEOTIDE SEQUENCE [LARGE SCALE GENOMIC DNA]</scope>
    <source>
        <strain evidence="1 2">KCTC 3751</strain>
    </source>
</reference>
<name>A0ABX9I290_9LACO</name>
<keyword evidence="2" id="KW-1185">Reference proteome</keyword>
<dbReference type="Proteomes" id="UP000254492">
    <property type="component" value="Unassembled WGS sequence"/>
</dbReference>
<dbReference type="RefSeq" id="WP_115471600.1">
    <property type="nucleotide sequence ID" value="NZ_BJEC01000031.1"/>
</dbReference>
<gene>
    <name evidence="1" type="ORF">DWV05_08990</name>
</gene>
<sequence>MFCNVYGNPRIARAVFEGAKLQNNQLLMETAVNYFLSLKSLDFDDLQLKSPTICHGISGLLLILNAMERDTGLREIGLIKQRILARLLSVADFEKN</sequence>
<dbReference type="Gene3D" id="1.50.10.20">
    <property type="match status" value="1"/>
</dbReference>